<sequence length="159" mass="17643">MHYDSHRRVQALGRKCSVLIEGTTVRWHDSKPTPAACALSGSSWATRSKQRDKEQRQGPGQNLQLTVVGSCVRRRRRPEALLDGEGTPGEYLEGVERERERRGEEGRVDNERGAKAASQRPSLALQPRRRDGGGVGPRPPEAAAAESSQVPLLLQEAWW</sequence>
<organism evidence="2 3">
    <name type="scientific">Cucurbitaria berberidis CBS 394.84</name>
    <dbReference type="NCBI Taxonomy" id="1168544"/>
    <lineage>
        <taxon>Eukaryota</taxon>
        <taxon>Fungi</taxon>
        <taxon>Dikarya</taxon>
        <taxon>Ascomycota</taxon>
        <taxon>Pezizomycotina</taxon>
        <taxon>Dothideomycetes</taxon>
        <taxon>Pleosporomycetidae</taxon>
        <taxon>Pleosporales</taxon>
        <taxon>Pleosporineae</taxon>
        <taxon>Cucurbitariaceae</taxon>
        <taxon>Cucurbitaria</taxon>
    </lineage>
</organism>
<name>A0A9P4GFU6_9PLEO</name>
<feature type="compositionally biased region" description="Basic and acidic residues" evidence="1">
    <location>
        <begin position="94"/>
        <end position="114"/>
    </location>
</feature>
<comment type="caution">
    <text evidence="2">The sequence shown here is derived from an EMBL/GenBank/DDBJ whole genome shotgun (WGS) entry which is preliminary data.</text>
</comment>
<accession>A0A9P4GFU6</accession>
<evidence type="ECO:0000256" key="1">
    <source>
        <dbReference type="SAM" id="MobiDB-lite"/>
    </source>
</evidence>
<feature type="region of interest" description="Disordered" evidence="1">
    <location>
        <begin position="30"/>
        <end position="150"/>
    </location>
</feature>
<dbReference type="EMBL" id="ML976616">
    <property type="protein sequence ID" value="KAF1844696.1"/>
    <property type="molecule type" value="Genomic_DNA"/>
</dbReference>
<dbReference type="AlphaFoldDB" id="A0A9P4GFU6"/>
<protein>
    <submittedName>
        <fullName evidence="2">Uncharacterized protein</fullName>
    </submittedName>
</protein>
<evidence type="ECO:0000313" key="3">
    <source>
        <dbReference type="Proteomes" id="UP000800039"/>
    </source>
</evidence>
<evidence type="ECO:0000313" key="2">
    <source>
        <dbReference type="EMBL" id="KAF1844696.1"/>
    </source>
</evidence>
<keyword evidence="3" id="KW-1185">Reference proteome</keyword>
<feature type="compositionally biased region" description="Polar residues" evidence="1">
    <location>
        <begin position="58"/>
        <end position="67"/>
    </location>
</feature>
<gene>
    <name evidence="2" type="ORF">K460DRAFT_354583</name>
</gene>
<dbReference type="GeneID" id="63849048"/>
<dbReference type="Proteomes" id="UP000800039">
    <property type="component" value="Unassembled WGS sequence"/>
</dbReference>
<proteinExistence type="predicted"/>
<dbReference type="RefSeq" id="XP_040787259.1">
    <property type="nucleotide sequence ID" value="XM_040931796.1"/>
</dbReference>
<reference evidence="2" key="1">
    <citation type="submission" date="2020-01" db="EMBL/GenBank/DDBJ databases">
        <authorList>
            <consortium name="DOE Joint Genome Institute"/>
            <person name="Haridas S."/>
            <person name="Albert R."/>
            <person name="Binder M."/>
            <person name="Bloem J."/>
            <person name="Labutti K."/>
            <person name="Salamov A."/>
            <person name="Andreopoulos B."/>
            <person name="Baker S.E."/>
            <person name="Barry K."/>
            <person name="Bills G."/>
            <person name="Bluhm B.H."/>
            <person name="Cannon C."/>
            <person name="Castanera R."/>
            <person name="Culley D.E."/>
            <person name="Daum C."/>
            <person name="Ezra D."/>
            <person name="Gonzalez J.B."/>
            <person name="Henrissat B."/>
            <person name="Kuo A."/>
            <person name="Liang C."/>
            <person name="Lipzen A."/>
            <person name="Lutzoni F."/>
            <person name="Magnuson J."/>
            <person name="Mondo S."/>
            <person name="Nolan M."/>
            <person name="Ohm R."/>
            <person name="Pangilinan J."/>
            <person name="Park H.-J."/>
            <person name="Ramirez L."/>
            <person name="Alfaro M."/>
            <person name="Sun H."/>
            <person name="Tritt A."/>
            <person name="Yoshinaga Y."/>
            <person name="Zwiers L.-H."/>
            <person name="Turgeon B.G."/>
            <person name="Goodwin S.B."/>
            <person name="Spatafora J.W."/>
            <person name="Crous P.W."/>
            <person name="Grigoriev I.V."/>
        </authorList>
    </citation>
    <scope>NUCLEOTIDE SEQUENCE</scope>
    <source>
        <strain evidence="2">CBS 394.84</strain>
    </source>
</reference>
<feature type="compositionally biased region" description="Low complexity" evidence="1">
    <location>
        <begin position="141"/>
        <end position="150"/>
    </location>
</feature>